<evidence type="ECO:0000313" key="1">
    <source>
        <dbReference type="EMBL" id="SPF49319.1"/>
    </source>
</evidence>
<dbReference type="Proteomes" id="UP000238916">
    <property type="component" value="Unassembled WGS sequence"/>
</dbReference>
<dbReference type="AlphaFoldDB" id="A0A2U3LC39"/>
<dbReference type="EMBL" id="OMOF01000388">
    <property type="protein sequence ID" value="SPF49319.1"/>
    <property type="molecule type" value="Genomic_DNA"/>
</dbReference>
<sequence length="123" mass="15033">MKSLDAFKEFMVGSNVPNYVRRYCEGLDEFKWQWFYFQMKEPIEFVTDVDYLFYILKWILKSNFDDLGYEVYFQSVMNPEMYPEALIKDEWWSILQKRYSERFNSEISEIDCNSTDWAVAQTI</sequence>
<gene>
    <name evidence="1" type="ORF">SBF1_4480008</name>
</gene>
<proteinExistence type="predicted"/>
<accession>A0A2U3LC39</accession>
<reference evidence="2" key="1">
    <citation type="submission" date="2018-02" db="EMBL/GenBank/DDBJ databases">
        <authorList>
            <person name="Hausmann B."/>
        </authorList>
    </citation>
    <scope>NUCLEOTIDE SEQUENCE [LARGE SCALE GENOMIC DNA]</scope>
    <source>
        <strain evidence="2">Peat soil MAG SbF1</strain>
    </source>
</reference>
<organism evidence="1 2">
    <name type="scientific">Candidatus Desulfosporosinus infrequens</name>
    <dbReference type="NCBI Taxonomy" id="2043169"/>
    <lineage>
        <taxon>Bacteria</taxon>
        <taxon>Bacillati</taxon>
        <taxon>Bacillota</taxon>
        <taxon>Clostridia</taxon>
        <taxon>Eubacteriales</taxon>
        <taxon>Desulfitobacteriaceae</taxon>
        <taxon>Desulfosporosinus</taxon>
    </lineage>
</organism>
<name>A0A2U3LC39_9FIRM</name>
<evidence type="ECO:0000313" key="2">
    <source>
        <dbReference type="Proteomes" id="UP000238916"/>
    </source>
</evidence>
<protein>
    <submittedName>
        <fullName evidence="1">Uncharacterized protein</fullName>
    </submittedName>
</protein>